<proteinExistence type="predicted"/>
<reference evidence="10 11" key="1">
    <citation type="journal article" date="2018" name="BMC Genomics">
        <title>Genomic comparison of Trypanosoma conorhini and Trypanosoma rangeli to Trypanosoma cruzi strains of high and low virulence.</title>
        <authorList>
            <person name="Bradwell K.R."/>
            <person name="Koparde V.N."/>
            <person name="Matveyev A.V."/>
            <person name="Serrano M.G."/>
            <person name="Alves J.M."/>
            <person name="Parikh H."/>
            <person name="Huang B."/>
            <person name="Lee V."/>
            <person name="Espinosa-Alvarez O."/>
            <person name="Ortiz P.A."/>
            <person name="Costa-Martins A.G."/>
            <person name="Teixeira M.M."/>
            <person name="Buck G.A."/>
        </authorList>
    </citation>
    <scope>NUCLEOTIDE SEQUENCE [LARGE SCALE GENOMIC DNA]</scope>
    <source>
        <strain evidence="10 11">AM80</strain>
    </source>
</reference>
<protein>
    <submittedName>
        <fullName evidence="10">Putative katanin</fullName>
    </submittedName>
</protein>
<gene>
    <name evidence="10" type="ORF">TraAM80_00916</name>
</gene>
<dbReference type="PANTHER" id="PTHR19845:SF0">
    <property type="entry name" value="KATANIN P80 WD40 REPEAT-CONTAINING SUBUNIT B1"/>
    <property type="match status" value="1"/>
</dbReference>
<dbReference type="Proteomes" id="UP000283634">
    <property type="component" value="Unassembled WGS sequence"/>
</dbReference>
<keyword evidence="4" id="KW-0677">Repeat</keyword>
<dbReference type="Pfam" id="PF13925">
    <property type="entry name" value="Katanin_con80"/>
    <property type="match status" value="1"/>
</dbReference>
<dbReference type="PROSITE" id="PS50294">
    <property type="entry name" value="WD_REPEATS_REGION"/>
    <property type="match status" value="3"/>
</dbReference>
<feature type="repeat" description="WD" evidence="8">
    <location>
        <begin position="94"/>
        <end position="135"/>
    </location>
</feature>
<accession>A0A3R7M9G2</accession>
<evidence type="ECO:0000313" key="11">
    <source>
        <dbReference type="Proteomes" id="UP000283634"/>
    </source>
</evidence>
<dbReference type="AlphaFoldDB" id="A0A3R7M9G2"/>
<dbReference type="InterPro" id="IPR036322">
    <property type="entry name" value="WD40_repeat_dom_sf"/>
</dbReference>
<feature type="repeat" description="WD" evidence="8">
    <location>
        <begin position="51"/>
        <end position="92"/>
    </location>
</feature>
<keyword evidence="11" id="KW-1185">Reference proteome</keyword>
<evidence type="ECO:0000256" key="8">
    <source>
        <dbReference type="PROSITE-ProRule" id="PRU00221"/>
    </source>
</evidence>
<dbReference type="InterPro" id="IPR020472">
    <property type="entry name" value="WD40_PAC1"/>
</dbReference>
<feature type="repeat" description="WD" evidence="8">
    <location>
        <begin position="136"/>
        <end position="177"/>
    </location>
</feature>
<dbReference type="GO" id="GO:1990904">
    <property type="term" value="C:ribonucleoprotein complex"/>
    <property type="evidence" value="ECO:0007669"/>
    <property type="project" value="UniProtKB-KW"/>
</dbReference>
<dbReference type="RefSeq" id="XP_029242198.1">
    <property type="nucleotide sequence ID" value="XM_029377974.1"/>
</dbReference>
<organism evidence="10 11">
    <name type="scientific">Trypanosoma rangeli</name>
    <dbReference type="NCBI Taxonomy" id="5698"/>
    <lineage>
        <taxon>Eukaryota</taxon>
        <taxon>Discoba</taxon>
        <taxon>Euglenozoa</taxon>
        <taxon>Kinetoplastea</taxon>
        <taxon>Metakinetoplastina</taxon>
        <taxon>Trypanosomatida</taxon>
        <taxon>Trypanosomatidae</taxon>
        <taxon>Trypanosoma</taxon>
        <taxon>Herpetosoma</taxon>
    </lineage>
</organism>
<dbReference type="InterPro" id="IPR015943">
    <property type="entry name" value="WD40/YVTN_repeat-like_dom_sf"/>
</dbReference>
<evidence type="ECO:0000256" key="2">
    <source>
        <dbReference type="ARBA" id="ARBA00022490"/>
    </source>
</evidence>
<evidence type="ECO:0000313" key="10">
    <source>
        <dbReference type="EMBL" id="RNF11470.1"/>
    </source>
</evidence>
<comment type="subcellular location">
    <subcellularLocation>
        <location evidence="1">Cytoplasm</location>
        <location evidence="1">Cytoskeleton</location>
    </subcellularLocation>
</comment>
<keyword evidence="7" id="KW-0687">Ribonucleoprotein</keyword>
<dbReference type="PROSITE" id="PS00678">
    <property type="entry name" value="WD_REPEATS_1"/>
    <property type="match status" value="1"/>
</dbReference>
<keyword evidence="2" id="KW-0963">Cytoplasm</keyword>
<dbReference type="SUPFAM" id="SSF50978">
    <property type="entry name" value="WD40 repeat-like"/>
    <property type="match status" value="1"/>
</dbReference>
<dbReference type="GeneID" id="40324849"/>
<dbReference type="EMBL" id="MKGL01000017">
    <property type="protein sequence ID" value="RNF11470.1"/>
    <property type="molecule type" value="Genomic_DNA"/>
</dbReference>
<dbReference type="GO" id="GO:0008352">
    <property type="term" value="C:katanin complex"/>
    <property type="evidence" value="ECO:0007669"/>
    <property type="project" value="TreeGrafter"/>
</dbReference>
<dbReference type="OrthoDB" id="10251605at2759"/>
<dbReference type="InterPro" id="IPR028021">
    <property type="entry name" value="Katanin_C-terminal"/>
</dbReference>
<dbReference type="GO" id="GO:0007019">
    <property type="term" value="P:microtubule depolymerization"/>
    <property type="evidence" value="ECO:0007669"/>
    <property type="project" value="TreeGrafter"/>
</dbReference>
<dbReference type="InterPro" id="IPR001680">
    <property type="entry name" value="WD40_rpt"/>
</dbReference>
<evidence type="ECO:0000256" key="3">
    <source>
        <dbReference type="ARBA" id="ARBA00022574"/>
    </source>
</evidence>
<evidence type="ECO:0000256" key="4">
    <source>
        <dbReference type="ARBA" id="ARBA00022737"/>
    </source>
</evidence>
<dbReference type="Pfam" id="PF00400">
    <property type="entry name" value="WD40"/>
    <property type="match status" value="4"/>
</dbReference>
<dbReference type="InterPro" id="IPR019775">
    <property type="entry name" value="WD40_repeat_CS"/>
</dbReference>
<keyword evidence="5" id="KW-0689">Ribosomal protein</keyword>
<dbReference type="VEuPathDB" id="TriTrypDB:TRSC58_00622"/>
<evidence type="ECO:0000256" key="1">
    <source>
        <dbReference type="ARBA" id="ARBA00004245"/>
    </source>
</evidence>
<keyword evidence="3 8" id="KW-0853">WD repeat</keyword>
<dbReference type="Gene3D" id="2.130.10.10">
    <property type="entry name" value="YVTN repeat-like/Quinoprotein amine dehydrogenase"/>
    <property type="match status" value="1"/>
</dbReference>
<dbReference type="PRINTS" id="PR00320">
    <property type="entry name" value="GPROTEINBRPT"/>
</dbReference>
<dbReference type="PROSITE" id="PS50082">
    <property type="entry name" value="WD_REPEATS_2"/>
    <property type="match status" value="4"/>
</dbReference>
<evidence type="ECO:0000256" key="7">
    <source>
        <dbReference type="ARBA" id="ARBA00023274"/>
    </source>
</evidence>
<dbReference type="CDD" id="cd00200">
    <property type="entry name" value="WD40"/>
    <property type="match status" value="1"/>
</dbReference>
<evidence type="ECO:0000256" key="5">
    <source>
        <dbReference type="ARBA" id="ARBA00022980"/>
    </source>
</evidence>
<keyword evidence="6" id="KW-0206">Cytoskeleton</keyword>
<evidence type="ECO:0000256" key="6">
    <source>
        <dbReference type="ARBA" id="ARBA00023212"/>
    </source>
</evidence>
<evidence type="ECO:0000259" key="9">
    <source>
        <dbReference type="Pfam" id="PF13925"/>
    </source>
</evidence>
<dbReference type="OMA" id="CENGQQL"/>
<feature type="domain" description="Katanin p80 subunit C-terminal" evidence="9">
    <location>
        <begin position="384"/>
        <end position="541"/>
    </location>
</feature>
<comment type="caution">
    <text evidence="10">The sequence shown here is derived from an EMBL/GenBank/DDBJ whole genome shotgun (WGS) entry which is preliminary data.</text>
</comment>
<dbReference type="GO" id="GO:0008017">
    <property type="term" value="F:microtubule binding"/>
    <property type="evidence" value="ECO:0007669"/>
    <property type="project" value="InterPro"/>
</dbReference>
<dbReference type="GO" id="GO:0005840">
    <property type="term" value="C:ribosome"/>
    <property type="evidence" value="ECO:0007669"/>
    <property type="project" value="UniProtKB-KW"/>
</dbReference>
<sequence>MVVAPSVLQLPCQVYCAKFSPNRAQQLVGLGGKDGAVYVYPFEGYTSVARLDGDISPLTALAFDPQQHHVVGGSDSGGVRLWDVTTEQFVRAFGAGHKSTVTCVDYHRYTDFIATCSRDKSLRIWDTRKKTCLQSYKGASVPLCATQFSPNGRWAVSGCAEGVIRVYDLVSGKQLNEFKAHKGAITSIHFHPEQYYMAVGSSDGSVSLWEVENFTKVFQSNPLETPVDAVNLFGKKLLSAAYHVLRVYDFSMMSDSTATVTESPWSIIGDLSYSSLSDEAWFVEFSSATATMGRLSLCCGNEVNCPPAASMAAASTALPFVKSSLGGKTENPSSVVVSSMLGPPWSQQQWSQQQPPIVRFETATTESADVSLNSPLEELLGSSASMLSVLRRRLTHLRVIRSLWVRDLPQALDYLKRLCVDKSDCGAVSDFLMAMQNMRMKERVSITSFPDLLDVLAYALNDSQESLLVAAVKVFRSMNNKFRAKMDEARRFTASFRNVDAGGLESVMRQYDELNTKFEEVATLVYNLHDRKGPVGEEVRGALHELPNFA</sequence>
<dbReference type="SMART" id="SM00320">
    <property type="entry name" value="WD40"/>
    <property type="match status" value="5"/>
</dbReference>
<dbReference type="PANTHER" id="PTHR19845">
    <property type="entry name" value="KATANIN P80 SUBUNIT"/>
    <property type="match status" value="1"/>
</dbReference>
<name>A0A3R7M9G2_TRYRA</name>
<feature type="repeat" description="WD" evidence="8">
    <location>
        <begin position="178"/>
        <end position="219"/>
    </location>
</feature>